<keyword evidence="2" id="KW-1185">Reference proteome</keyword>
<dbReference type="Pfam" id="PF19539">
    <property type="entry name" value="DUF6063"/>
    <property type="match status" value="1"/>
</dbReference>
<accession>A0A938XUM3</accession>
<organism evidence="1 2">
    <name type="scientific">Halanaerobacter jeridensis</name>
    <dbReference type="NCBI Taxonomy" id="706427"/>
    <lineage>
        <taxon>Bacteria</taxon>
        <taxon>Bacillati</taxon>
        <taxon>Bacillota</taxon>
        <taxon>Clostridia</taxon>
        <taxon>Halanaerobiales</taxon>
        <taxon>Halobacteroidaceae</taxon>
        <taxon>Halanaerobacter</taxon>
    </lineage>
</organism>
<dbReference type="InterPro" id="IPR045707">
    <property type="entry name" value="DUF6063"/>
</dbReference>
<sequence length="252" mass="30233">MEQEEFTEEDFRWAFKIFMYLIKEGEITKEEADYYYAYQKKGVQYYLDEIIEEEADCKIFHLDERILLTPGVNNWFLGYSNEELRSKMNLRTNKELYLGYFIILCLLAKFYNSDEQAMSSRQFLLVKDLEEMVTTQVERIQSLSENDLKQREQELEIALSTVADVWQDLPKFDDELQNIRRGKKNRVSFILRVLAFLEEEDLVKVFENKEIRLLPKFEYLIIRYYFNSQRKEKILNILSSDNVLGEGLYAAD</sequence>
<gene>
    <name evidence="1" type="ORF">JOC47_002961</name>
</gene>
<name>A0A938XUM3_9FIRM</name>
<dbReference type="AlphaFoldDB" id="A0A938XUM3"/>
<protein>
    <submittedName>
        <fullName evidence="1">Uncharacterized protein</fullName>
    </submittedName>
</protein>
<dbReference type="EMBL" id="JAFBDQ010000025">
    <property type="protein sequence ID" value="MBM7558091.1"/>
    <property type="molecule type" value="Genomic_DNA"/>
</dbReference>
<evidence type="ECO:0000313" key="1">
    <source>
        <dbReference type="EMBL" id="MBM7558091.1"/>
    </source>
</evidence>
<dbReference type="Proteomes" id="UP000774000">
    <property type="component" value="Unassembled WGS sequence"/>
</dbReference>
<evidence type="ECO:0000313" key="2">
    <source>
        <dbReference type="Proteomes" id="UP000774000"/>
    </source>
</evidence>
<proteinExistence type="predicted"/>
<comment type="caution">
    <text evidence="1">The sequence shown here is derived from an EMBL/GenBank/DDBJ whole genome shotgun (WGS) entry which is preliminary data.</text>
</comment>
<reference evidence="1" key="1">
    <citation type="submission" date="2021-01" db="EMBL/GenBank/DDBJ databases">
        <title>Genomic Encyclopedia of Type Strains, Phase IV (KMG-IV): sequencing the most valuable type-strain genomes for metagenomic binning, comparative biology and taxonomic classification.</title>
        <authorList>
            <person name="Goeker M."/>
        </authorList>
    </citation>
    <scope>NUCLEOTIDE SEQUENCE</scope>
    <source>
        <strain evidence="1">DSM 23230</strain>
    </source>
</reference>
<dbReference type="RefSeq" id="WP_204703090.1">
    <property type="nucleotide sequence ID" value="NZ_JAFBDQ010000025.1"/>
</dbReference>